<dbReference type="PROSITE" id="PS00678">
    <property type="entry name" value="WD_REPEATS_1"/>
    <property type="match status" value="1"/>
</dbReference>
<accession>A0A0V0QGP4</accession>
<sequence>MGQEENKDNQIQQEQNQQNQDDYPIFDEKVLTDTFQTIWEQENSILSCRFSNDDHNIAIGQQNNNIRIFNTKELKTVCELKDQETQAACMAVRWCPDGNIKNCLLSAYTNGTVIYWHTTSNKVLYRYEDDENPINAIDISQSGTHFATGGNDGLIRLYDIGKKSKPVVFQASEKAPLHSNRVYGLKYDKNNPNLLLSGGWDNTIILWDTRTHQSEGFIGGPRIFSDSFDIKDNLLLTGSWRNDHQLELYDLRKLKKVRDINWENFTYNKKKDSQIYCCQFSKLNPDQILAGCSGTNEIRVFDASQDYKLVDIFKQDINSAVYCLDIAKTSNVCAYGDADGQFGLLNIN</sequence>
<dbReference type="PROSITE" id="PS50082">
    <property type="entry name" value="WD_REPEATS_2"/>
    <property type="match status" value="2"/>
</dbReference>
<dbReference type="InterPro" id="IPR015943">
    <property type="entry name" value="WD40/YVTN_repeat-like_dom_sf"/>
</dbReference>
<keyword evidence="1 3" id="KW-0853">WD repeat</keyword>
<keyword evidence="2" id="KW-0677">Repeat</keyword>
<reference evidence="5 6" key="1">
    <citation type="journal article" date="2015" name="Sci. Rep.">
        <title>Genome of the facultative scuticociliatosis pathogen Pseudocohnilembus persalinus provides insight into its virulence through horizontal gene transfer.</title>
        <authorList>
            <person name="Xiong J."/>
            <person name="Wang G."/>
            <person name="Cheng J."/>
            <person name="Tian M."/>
            <person name="Pan X."/>
            <person name="Warren A."/>
            <person name="Jiang C."/>
            <person name="Yuan D."/>
            <person name="Miao W."/>
        </authorList>
    </citation>
    <scope>NUCLEOTIDE SEQUENCE [LARGE SCALE GENOMIC DNA]</scope>
    <source>
        <strain evidence="5">36N120E</strain>
    </source>
</reference>
<dbReference type="SUPFAM" id="SSF50978">
    <property type="entry name" value="WD40 repeat-like"/>
    <property type="match status" value="1"/>
</dbReference>
<dbReference type="InParanoid" id="A0A0V0QGP4"/>
<dbReference type="Pfam" id="PF00400">
    <property type="entry name" value="WD40"/>
    <property type="match status" value="2"/>
</dbReference>
<feature type="repeat" description="WD" evidence="3">
    <location>
        <begin position="175"/>
        <end position="217"/>
    </location>
</feature>
<dbReference type="Gene3D" id="2.130.10.10">
    <property type="entry name" value="YVTN repeat-like/Quinoprotein amine dehydrogenase"/>
    <property type="match status" value="3"/>
</dbReference>
<dbReference type="PANTHER" id="PTHR47822:SF2">
    <property type="entry name" value="F-BOX AND WD-40 DOMAIN PROTEIN 7"/>
    <property type="match status" value="1"/>
</dbReference>
<dbReference type="SMART" id="SM00320">
    <property type="entry name" value="WD40"/>
    <property type="match status" value="6"/>
</dbReference>
<dbReference type="OrthoDB" id="283402at2759"/>
<keyword evidence="6" id="KW-1185">Reference proteome</keyword>
<dbReference type="InterPro" id="IPR019775">
    <property type="entry name" value="WD40_repeat_CS"/>
</dbReference>
<dbReference type="AlphaFoldDB" id="A0A0V0QGP4"/>
<feature type="compositionally biased region" description="Low complexity" evidence="4">
    <location>
        <begin position="9"/>
        <end position="22"/>
    </location>
</feature>
<evidence type="ECO:0000256" key="4">
    <source>
        <dbReference type="SAM" id="MobiDB-lite"/>
    </source>
</evidence>
<dbReference type="PROSITE" id="PS50294">
    <property type="entry name" value="WD_REPEATS_REGION"/>
    <property type="match status" value="1"/>
</dbReference>
<name>A0A0V0QGP4_PSEPJ</name>
<comment type="caution">
    <text evidence="5">The sequence shown here is derived from an EMBL/GenBank/DDBJ whole genome shotgun (WGS) entry which is preliminary data.</text>
</comment>
<evidence type="ECO:0000313" key="6">
    <source>
        <dbReference type="Proteomes" id="UP000054937"/>
    </source>
</evidence>
<dbReference type="InterPro" id="IPR036322">
    <property type="entry name" value="WD40_repeat_dom_sf"/>
</dbReference>
<organism evidence="5 6">
    <name type="scientific">Pseudocohnilembus persalinus</name>
    <name type="common">Ciliate</name>
    <dbReference type="NCBI Taxonomy" id="266149"/>
    <lineage>
        <taxon>Eukaryota</taxon>
        <taxon>Sar</taxon>
        <taxon>Alveolata</taxon>
        <taxon>Ciliophora</taxon>
        <taxon>Intramacronucleata</taxon>
        <taxon>Oligohymenophorea</taxon>
        <taxon>Scuticociliatia</taxon>
        <taxon>Philasterida</taxon>
        <taxon>Pseudocohnilembidae</taxon>
        <taxon>Pseudocohnilembus</taxon>
    </lineage>
</organism>
<dbReference type="EMBL" id="LDAU01000170">
    <property type="protein sequence ID" value="KRX01366.1"/>
    <property type="molecule type" value="Genomic_DNA"/>
</dbReference>
<protein>
    <submittedName>
        <fullName evidence="5">WD40-repeat-containing domain</fullName>
    </submittedName>
</protein>
<evidence type="ECO:0000256" key="2">
    <source>
        <dbReference type="ARBA" id="ARBA00022737"/>
    </source>
</evidence>
<evidence type="ECO:0000256" key="1">
    <source>
        <dbReference type="ARBA" id="ARBA00022574"/>
    </source>
</evidence>
<dbReference type="PANTHER" id="PTHR47822">
    <property type="entry name" value="CARBOHYDRATE BINDING DOMAIN CONTAINING PROTEIN"/>
    <property type="match status" value="1"/>
</dbReference>
<gene>
    <name evidence="5" type="ORF">PPERSA_01269</name>
</gene>
<dbReference type="InterPro" id="IPR001680">
    <property type="entry name" value="WD40_rpt"/>
</dbReference>
<evidence type="ECO:0000313" key="5">
    <source>
        <dbReference type="EMBL" id="KRX01366.1"/>
    </source>
</evidence>
<dbReference type="Proteomes" id="UP000054937">
    <property type="component" value="Unassembled WGS sequence"/>
</dbReference>
<proteinExistence type="predicted"/>
<feature type="repeat" description="WD" evidence="3">
    <location>
        <begin position="127"/>
        <end position="160"/>
    </location>
</feature>
<evidence type="ECO:0000256" key="3">
    <source>
        <dbReference type="PROSITE-ProRule" id="PRU00221"/>
    </source>
</evidence>
<dbReference type="OMA" id="FGPCVFG"/>
<feature type="region of interest" description="Disordered" evidence="4">
    <location>
        <begin position="1"/>
        <end position="23"/>
    </location>
</feature>